<comment type="caution">
    <text evidence="2">The sequence shown here is derived from an EMBL/GenBank/DDBJ whole genome shotgun (WGS) entry which is preliminary data.</text>
</comment>
<feature type="non-terminal residue" evidence="2">
    <location>
        <position position="129"/>
    </location>
</feature>
<accession>J9FM42</accession>
<gene>
    <name evidence="2" type="ORF">EVA_21231</name>
</gene>
<evidence type="ECO:0000259" key="1">
    <source>
        <dbReference type="Pfam" id="PF22483"/>
    </source>
</evidence>
<dbReference type="AlphaFoldDB" id="J9FM42"/>
<dbReference type="InterPro" id="IPR054353">
    <property type="entry name" value="IstA-like_C"/>
</dbReference>
<proteinExistence type="predicted"/>
<dbReference type="EMBL" id="AMCI01008693">
    <property type="protein sequence ID" value="EJW90662.1"/>
    <property type="molecule type" value="Genomic_DNA"/>
</dbReference>
<name>J9FM42_9ZZZZ</name>
<reference evidence="2" key="1">
    <citation type="journal article" date="2012" name="PLoS ONE">
        <title>Gene sets for utilization of primary and secondary nutrition supplies in the distal gut of endangered iberian lynx.</title>
        <authorList>
            <person name="Alcaide M."/>
            <person name="Messina E."/>
            <person name="Richter M."/>
            <person name="Bargiela R."/>
            <person name="Peplies J."/>
            <person name="Huws S.A."/>
            <person name="Newbold C.J."/>
            <person name="Golyshin P.N."/>
            <person name="Simon M.A."/>
            <person name="Lopez G."/>
            <person name="Yakimov M.M."/>
            <person name="Ferrer M."/>
        </authorList>
    </citation>
    <scope>NUCLEOTIDE SEQUENCE</scope>
</reference>
<feature type="domain" description="Transposase for insertion sequence element IS21-like C-terminal" evidence="1">
    <location>
        <begin position="7"/>
        <end position="80"/>
    </location>
</feature>
<sequence length="129" mass="14956">KPRLRELPEKDFEIIYRTELLVQNSSHIYMGRDKVYYSVPYHLIGKKVKVVYTRSLVKIFSPEGERVAVHIRCTVPGRYCTVEAHMPSYYNDYVNLSPQKYIDRAAAVSESLATVIRKLFGNNPYAVPE</sequence>
<organism evidence="2">
    <name type="scientific">gut metagenome</name>
    <dbReference type="NCBI Taxonomy" id="749906"/>
    <lineage>
        <taxon>unclassified sequences</taxon>
        <taxon>metagenomes</taxon>
        <taxon>organismal metagenomes</taxon>
    </lineage>
</organism>
<dbReference type="Pfam" id="PF22483">
    <property type="entry name" value="Mu-transpos_C_2"/>
    <property type="match status" value="1"/>
</dbReference>
<feature type="non-terminal residue" evidence="2">
    <location>
        <position position="1"/>
    </location>
</feature>
<evidence type="ECO:0000313" key="2">
    <source>
        <dbReference type="EMBL" id="EJW90662.1"/>
    </source>
</evidence>
<protein>
    <submittedName>
        <fullName evidence="2">ISPsy14, transposase</fullName>
    </submittedName>
</protein>